<name>A0ABQ6HQ34_9MICO</name>
<evidence type="ECO:0000256" key="8">
    <source>
        <dbReference type="ARBA" id="ARBA00048109"/>
    </source>
</evidence>
<sequence length="362" mass="38166">MPLSPSELLSRPSVSGASVSRPSLSPSSLRRAIRSRRHLRRTILNRLTLSRRRLLGGAAAVGASVALPAALPTLPPAAAASGWGLTWSTKVDDRLYRAGMWSSELHRGAEIAVLVPEGYWTSTKRYPVVYLLHGSSGSSMDWHQLGDARAVSAGHDVIVVMPDGGRGGWYTDHTHSTAGVSNWERFHLGHLIEAVDANLRTLPWAGARGVAGFSMGGYGAAIYAAHRPWLVAAMSSYSGAVDLSDLTWRPEMYSEPQADGENAGAIFGTTPGNEDPADLAWRNPVAQAGSLASLRRVALYCGDAGGYEGIVRRSSQALSGALSAHGIAHTGAVISGDHSWSTAATALARDFDGLVGALDVAR</sequence>
<gene>
    <name evidence="10" type="ORF">GCM10025862_25840</name>
</gene>
<protein>
    <recommendedName>
        <fullName evidence="7">Acyl-CoA:diacylglycerol acyltransferase</fullName>
        <ecNumber evidence="3">2.3.1.122</ecNumber>
        <ecNumber evidence="4">2.3.1.20</ecNumber>
    </recommendedName>
</protein>
<evidence type="ECO:0000256" key="9">
    <source>
        <dbReference type="SAM" id="MobiDB-lite"/>
    </source>
</evidence>
<evidence type="ECO:0000313" key="10">
    <source>
        <dbReference type="EMBL" id="GMA20563.1"/>
    </source>
</evidence>
<dbReference type="Pfam" id="PF00756">
    <property type="entry name" value="Esterase"/>
    <property type="match status" value="1"/>
</dbReference>
<dbReference type="PANTHER" id="PTHR48098">
    <property type="entry name" value="ENTEROCHELIN ESTERASE-RELATED"/>
    <property type="match status" value="1"/>
</dbReference>
<dbReference type="PANTHER" id="PTHR48098:SF1">
    <property type="entry name" value="DIACYLGLYCEROL ACYLTRANSFERASE_MYCOLYLTRANSFERASE AG85A"/>
    <property type="match status" value="1"/>
</dbReference>
<reference evidence="11" key="1">
    <citation type="journal article" date="2019" name="Int. J. Syst. Evol. Microbiol.">
        <title>The Global Catalogue of Microorganisms (GCM) 10K type strain sequencing project: providing services to taxonomists for standard genome sequencing and annotation.</title>
        <authorList>
            <consortium name="The Broad Institute Genomics Platform"/>
            <consortium name="The Broad Institute Genome Sequencing Center for Infectious Disease"/>
            <person name="Wu L."/>
            <person name="Ma J."/>
        </authorList>
    </citation>
    <scope>NUCLEOTIDE SEQUENCE [LARGE SCALE GENOMIC DNA]</scope>
    <source>
        <strain evidence="11">NBRC 105830</strain>
    </source>
</reference>
<dbReference type="EC" id="2.3.1.20" evidence="4"/>
<keyword evidence="6" id="KW-0012">Acyltransferase</keyword>
<evidence type="ECO:0000256" key="1">
    <source>
        <dbReference type="ARBA" id="ARBA00000697"/>
    </source>
</evidence>
<evidence type="ECO:0000256" key="5">
    <source>
        <dbReference type="ARBA" id="ARBA00022679"/>
    </source>
</evidence>
<evidence type="ECO:0000256" key="2">
    <source>
        <dbReference type="ARBA" id="ARBA00005874"/>
    </source>
</evidence>
<organism evidence="10 11">
    <name type="scientific">Arsenicicoccus piscis</name>
    <dbReference type="NCBI Taxonomy" id="673954"/>
    <lineage>
        <taxon>Bacteria</taxon>
        <taxon>Bacillati</taxon>
        <taxon>Actinomycetota</taxon>
        <taxon>Actinomycetes</taxon>
        <taxon>Micrococcales</taxon>
        <taxon>Intrasporangiaceae</taxon>
        <taxon>Arsenicicoccus</taxon>
    </lineage>
</organism>
<comment type="similarity">
    <text evidence="2">Belongs to the mycobacterial A85 antigen family.</text>
</comment>
<evidence type="ECO:0000256" key="7">
    <source>
        <dbReference type="ARBA" id="ARBA00032572"/>
    </source>
</evidence>
<comment type="caution">
    <text evidence="10">The sequence shown here is derived from an EMBL/GenBank/DDBJ whole genome shotgun (WGS) entry which is preliminary data.</text>
</comment>
<dbReference type="InterPro" id="IPR029058">
    <property type="entry name" value="AB_hydrolase_fold"/>
</dbReference>
<accession>A0ABQ6HQ34</accession>
<keyword evidence="5" id="KW-0808">Transferase</keyword>
<comment type="catalytic activity">
    <reaction evidence="1">
        <text>2 alpha,alpha'-trehalose 6-mycolate = alpha,alpha'-trehalose 6,6'-bismycolate + alpha,alpha-trehalose</text>
        <dbReference type="Rhea" id="RHEA:23472"/>
        <dbReference type="ChEBI" id="CHEBI:16551"/>
        <dbReference type="ChEBI" id="CHEBI:18195"/>
        <dbReference type="ChEBI" id="CHEBI:18234"/>
        <dbReference type="EC" id="2.3.1.122"/>
    </reaction>
</comment>
<dbReference type="Gene3D" id="3.40.50.1820">
    <property type="entry name" value="alpha/beta hydrolase"/>
    <property type="match status" value="1"/>
</dbReference>
<feature type="region of interest" description="Disordered" evidence="9">
    <location>
        <begin position="1"/>
        <end position="25"/>
    </location>
</feature>
<dbReference type="PROSITE" id="PS51318">
    <property type="entry name" value="TAT"/>
    <property type="match status" value="1"/>
</dbReference>
<evidence type="ECO:0000256" key="6">
    <source>
        <dbReference type="ARBA" id="ARBA00023315"/>
    </source>
</evidence>
<dbReference type="InterPro" id="IPR006311">
    <property type="entry name" value="TAT_signal"/>
</dbReference>
<evidence type="ECO:0000313" key="11">
    <source>
        <dbReference type="Proteomes" id="UP001157109"/>
    </source>
</evidence>
<dbReference type="EMBL" id="BSUJ01000001">
    <property type="protein sequence ID" value="GMA20563.1"/>
    <property type="molecule type" value="Genomic_DNA"/>
</dbReference>
<dbReference type="InterPro" id="IPR050583">
    <property type="entry name" value="Mycobacterial_A85_antigen"/>
</dbReference>
<keyword evidence="11" id="KW-1185">Reference proteome</keyword>
<proteinExistence type="inferred from homology"/>
<evidence type="ECO:0000256" key="3">
    <source>
        <dbReference type="ARBA" id="ARBA00012820"/>
    </source>
</evidence>
<dbReference type="SUPFAM" id="SSF53474">
    <property type="entry name" value="alpha/beta-Hydrolases"/>
    <property type="match status" value="1"/>
</dbReference>
<comment type="catalytic activity">
    <reaction evidence="8">
        <text>an acyl-CoA + a 1,2-diacyl-sn-glycerol = a triacyl-sn-glycerol + CoA</text>
        <dbReference type="Rhea" id="RHEA:10868"/>
        <dbReference type="ChEBI" id="CHEBI:17815"/>
        <dbReference type="ChEBI" id="CHEBI:57287"/>
        <dbReference type="ChEBI" id="CHEBI:58342"/>
        <dbReference type="ChEBI" id="CHEBI:64615"/>
        <dbReference type="EC" id="2.3.1.20"/>
    </reaction>
</comment>
<evidence type="ECO:0000256" key="4">
    <source>
        <dbReference type="ARBA" id="ARBA00013244"/>
    </source>
</evidence>
<dbReference type="InterPro" id="IPR000801">
    <property type="entry name" value="Esterase-like"/>
</dbReference>
<dbReference type="EC" id="2.3.1.122" evidence="3"/>
<dbReference type="RefSeq" id="WP_241444126.1">
    <property type="nucleotide sequence ID" value="NZ_BSUJ01000001.1"/>
</dbReference>
<dbReference type="Proteomes" id="UP001157109">
    <property type="component" value="Unassembled WGS sequence"/>
</dbReference>